<dbReference type="GO" id="GO:0016616">
    <property type="term" value="F:oxidoreductase activity, acting on the CH-OH group of donors, NAD or NADP as acceptor"/>
    <property type="evidence" value="ECO:0007669"/>
    <property type="project" value="UniProtKB-ARBA"/>
</dbReference>
<dbReference type="Pfam" id="PF00106">
    <property type="entry name" value="adh_short"/>
    <property type="match status" value="1"/>
</dbReference>
<evidence type="ECO:0000256" key="2">
    <source>
        <dbReference type="ARBA" id="ARBA00023002"/>
    </source>
</evidence>
<comment type="similarity">
    <text evidence="1">Belongs to the short-chain dehydrogenases/reductases (SDR) family.</text>
</comment>
<accession>A0AAN7PDR5</accession>
<evidence type="ECO:0008006" key="5">
    <source>
        <dbReference type="Google" id="ProtNLM"/>
    </source>
</evidence>
<evidence type="ECO:0000256" key="1">
    <source>
        <dbReference type="ARBA" id="ARBA00006484"/>
    </source>
</evidence>
<dbReference type="InterPro" id="IPR002347">
    <property type="entry name" value="SDR_fam"/>
</dbReference>
<dbReference type="PANTHER" id="PTHR43115:SF4">
    <property type="entry name" value="DEHYDROGENASE_REDUCTASE SDR FAMILY MEMBER 11"/>
    <property type="match status" value="1"/>
</dbReference>
<dbReference type="SUPFAM" id="SSF51735">
    <property type="entry name" value="NAD(P)-binding Rossmann-fold domains"/>
    <property type="match status" value="1"/>
</dbReference>
<sequence length="253" mass="27854">MVASMSRWVGKVAVVTGASSGSGAAIVKQLLDENVIVVGIARRKEKIEALSDSKNLHAIQADVTKEEEILDAFKWIKNNLGPIHILVNCAGVLRMTNFLTGETKHWKEMMDTNYLGLCICTREAVKDMRANNVDGHIIQINDIAGYKLIGVENMNFYCSSKFPVTAAVEGLRVELNAIKSKIKVSSISPGYVNSEILDACTKVQPETREFFQDFAESVSLSPDDVADTAIYLLSTPPHVQIHDIMIRPVGEDF</sequence>
<dbReference type="AlphaFoldDB" id="A0AAN7PDR5"/>
<comment type="caution">
    <text evidence="3">The sequence shown here is derived from an EMBL/GenBank/DDBJ whole genome shotgun (WGS) entry which is preliminary data.</text>
</comment>
<dbReference type="EMBL" id="JARPUR010000003">
    <property type="protein sequence ID" value="KAK4880616.1"/>
    <property type="molecule type" value="Genomic_DNA"/>
</dbReference>
<proteinExistence type="inferred from homology"/>
<keyword evidence="2" id="KW-0560">Oxidoreductase</keyword>
<name>A0AAN7PDR5_9COLE</name>
<dbReference type="FunFam" id="3.40.50.720:FF:000047">
    <property type="entry name" value="NADP-dependent L-serine/L-allo-threonine dehydrogenase"/>
    <property type="match status" value="1"/>
</dbReference>
<evidence type="ECO:0000313" key="3">
    <source>
        <dbReference type="EMBL" id="KAK4880616.1"/>
    </source>
</evidence>
<dbReference type="InterPro" id="IPR036291">
    <property type="entry name" value="NAD(P)-bd_dom_sf"/>
</dbReference>
<gene>
    <name evidence="3" type="ORF">RN001_008762</name>
</gene>
<organism evidence="3 4">
    <name type="scientific">Aquatica leii</name>
    <dbReference type="NCBI Taxonomy" id="1421715"/>
    <lineage>
        <taxon>Eukaryota</taxon>
        <taxon>Metazoa</taxon>
        <taxon>Ecdysozoa</taxon>
        <taxon>Arthropoda</taxon>
        <taxon>Hexapoda</taxon>
        <taxon>Insecta</taxon>
        <taxon>Pterygota</taxon>
        <taxon>Neoptera</taxon>
        <taxon>Endopterygota</taxon>
        <taxon>Coleoptera</taxon>
        <taxon>Polyphaga</taxon>
        <taxon>Elateriformia</taxon>
        <taxon>Elateroidea</taxon>
        <taxon>Lampyridae</taxon>
        <taxon>Luciolinae</taxon>
        <taxon>Aquatica</taxon>
    </lineage>
</organism>
<dbReference type="PRINTS" id="PR00081">
    <property type="entry name" value="GDHRDH"/>
</dbReference>
<dbReference type="Proteomes" id="UP001353858">
    <property type="component" value="Unassembled WGS sequence"/>
</dbReference>
<keyword evidence="4" id="KW-1185">Reference proteome</keyword>
<evidence type="ECO:0000313" key="4">
    <source>
        <dbReference type="Proteomes" id="UP001353858"/>
    </source>
</evidence>
<reference evidence="4" key="1">
    <citation type="submission" date="2023-01" db="EMBL/GenBank/DDBJ databases">
        <title>Key to firefly adult light organ development and bioluminescence: homeobox transcription factors regulate luciferase expression and transportation to peroxisome.</title>
        <authorList>
            <person name="Fu X."/>
        </authorList>
    </citation>
    <scope>NUCLEOTIDE SEQUENCE [LARGE SCALE GENOMIC DNA]</scope>
</reference>
<protein>
    <recommendedName>
        <fullName evidence="5">Farnesol dehydrogenase</fullName>
    </recommendedName>
</protein>
<dbReference type="Gene3D" id="3.40.50.720">
    <property type="entry name" value="NAD(P)-binding Rossmann-like Domain"/>
    <property type="match status" value="1"/>
</dbReference>
<dbReference type="PANTHER" id="PTHR43115">
    <property type="entry name" value="DEHYDROGENASE/REDUCTASE SDR FAMILY MEMBER 11"/>
    <property type="match status" value="1"/>
</dbReference>